<feature type="transmembrane region" description="Helical" evidence="1">
    <location>
        <begin position="36"/>
        <end position="55"/>
    </location>
</feature>
<dbReference type="EMBL" id="MW192646">
    <property type="protein sequence ID" value="QTW90620.1"/>
    <property type="molecule type" value="Genomic_DNA"/>
</dbReference>
<gene>
    <name evidence="2" type="primary">ND6</name>
</gene>
<geneLocation type="mitochondrion" evidence="2"/>
<protein>
    <submittedName>
        <fullName evidence="2">NADH dehydrogenase subunit 6</fullName>
    </submittedName>
</protein>
<sequence length="185" mass="22409">MMKSILMIQIILLMSLSFMNLLINVIPAYNKSIHPVMMGVLLLILMILCSLNIELYNSMNWMSYLMFLIFIGGLMIIFMYFISFINNMKMSIKWNFIKMLIIKLFTMMMMMMFILYYLNINLPWYNNSMEMMQYINQLNMKFYSMYMYMYNKNYSMILSMIYLLVTLIFIVKICINKKLSLRKIN</sequence>
<reference evidence="2" key="1">
    <citation type="journal article" date="2021" name="Mitochondrial DNA Part B Resour">
        <title>The mitochondrial genome of a parasitic wasp, Chouioia cunea Yang (Hymenoptera: Chalcidoidea: Eulophidae) and phylogenetic analysis.</title>
        <authorList>
            <person name="Tang X."/>
            <person name="Lyu B."/>
            <person name="Lu H."/>
            <person name="Tang J."/>
            <person name="Meng R."/>
            <person name="Cai B."/>
        </authorList>
    </citation>
    <scope>NUCLEOTIDE SEQUENCE</scope>
</reference>
<dbReference type="AlphaFoldDB" id="A0A8B0R7A3"/>
<name>A0A8B0R7A3_9HYME</name>
<keyword evidence="1" id="KW-0812">Transmembrane</keyword>
<feature type="transmembrane region" description="Helical" evidence="1">
    <location>
        <begin position="96"/>
        <end position="118"/>
    </location>
</feature>
<evidence type="ECO:0000313" key="2">
    <source>
        <dbReference type="EMBL" id="QTW90620.1"/>
    </source>
</evidence>
<organism evidence="2">
    <name type="scientific">Chouioia cunea</name>
    <dbReference type="NCBI Taxonomy" id="1570515"/>
    <lineage>
        <taxon>Eukaryota</taxon>
        <taxon>Metazoa</taxon>
        <taxon>Ecdysozoa</taxon>
        <taxon>Arthropoda</taxon>
        <taxon>Hexapoda</taxon>
        <taxon>Insecta</taxon>
        <taxon>Pterygota</taxon>
        <taxon>Neoptera</taxon>
        <taxon>Endopterygota</taxon>
        <taxon>Hymenoptera</taxon>
        <taxon>Apocrita</taxon>
        <taxon>Proctotrupomorpha</taxon>
        <taxon>Chalcidoidea</taxon>
        <taxon>Eulophidae</taxon>
        <taxon>Tetrastichinae</taxon>
        <taxon>Chouioia</taxon>
    </lineage>
</organism>
<evidence type="ECO:0000256" key="1">
    <source>
        <dbReference type="SAM" id="Phobius"/>
    </source>
</evidence>
<accession>A0A8B0R7A3</accession>
<feature type="transmembrane region" description="Helical" evidence="1">
    <location>
        <begin position="6"/>
        <end position="29"/>
    </location>
</feature>
<keyword evidence="1" id="KW-1133">Transmembrane helix</keyword>
<proteinExistence type="predicted"/>
<dbReference type="RefSeq" id="YP_010251086.1">
    <property type="nucleotide sequence ID" value="NC_060368.1"/>
</dbReference>
<dbReference type="GeneID" id="70591891"/>
<feature type="transmembrane region" description="Helical" evidence="1">
    <location>
        <begin position="154"/>
        <end position="175"/>
    </location>
</feature>
<keyword evidence="2" id="KW-0496">Mitochondrion</keyword>
<keyword evidence="1" id="KW-0472">Membrane</keyword>
<feature type="transmembrane region" description="Helical" evidence="1">
    <location>
        <begin position="61"/>
        <end position="84"/>
    </location>
</feature>
<dbReference type="CTD" id="4541"/>